<name>Q1J0J9_DEIGD</name>
<reference evidence="1" key="1">
    <citation type="submission" date="2006-04" db="EMBL/GenBank/DDBJ databases">
        <title>Complete sequence of chromosome of Deinococcus geothermalis DSM 11300.</title>
        <authorList>
            <consortium name="US DOE Joint Genome Institute"/>
            <person name="Copeland A."/>
            <person name="Lucas S."/>
            <person name="Lapidus A."/>
            <person name="Barry K."/>
            <person name="Detter J.C."/>
            <person name="Glavina del Rio T."/>
            <person name="Hammon N."/>
            <person name="Israni S."/>
            <person name="Dalin E."/>
            <person name="Tice H."/>
            <person name="Pitluck S."/>
            <person name="Brettin T."/>
            <person name="Bruce D."/>
            <person name="Han C."/>
            <person name="Tapia R."/>
            <person name="Saunders E."/>
            <person name="Gilna P."/>
            <person name="Schmutz J."/>
            <person name="Larimer F."/>
            <person name="Land M."/>
            <person name="Hauser L."/>
            <person name="Kyrpides N."/>
            <person name="Kim E."/>
            <person name="Daly M.J."/>
            <person name="Fredrickson J.K."/>
            <person name="Makarova K.S."/>
            <person name="Gaidamakova E.K."/>
            <person name="Zhai M."/>
            <person name="Richardson P."/>
        </authorList>
    </citation>
    <scope>NUCLEOTIDE SEQUENCE</scope>
    <source>
        <strain evidence="1">DSM 11300</strain>
    </source>
</reference>
<sequence length="154" mass="16519">MTAAFPGCRPLLWARLPGMNMLQSALGGGAIFPAPETLLDGLTFEAATRNVPGVPYTLADLLAHLAVTQRASLDLASGKTETWPEALDIWPGVPDAGAFAALLTDLRLGVAEARALAERPSERARELLTDLSAHNAYHWGQVALLRRLLGEWPQ</sequence>
<organism evidence="1 2">
    <name type="scientific">Deinococcus geothermalis (strain DSM 11300 / CIP 105573 / AG-3a)</name>
    <dbReference type="NCBI Taxonomy" id="319795"/>
    <lineage>
        <taxon>Bacteria</taxon>
        <taxon>Thermotogati</taxon>
        <taxon>Deinococcota</taxon>
        <taxon>Deinococci</taxon>
        <taxon>Deinococcales</taxon>
        <taxon>Deinococcaceae</taxon>
        <taxon>Deinococcus</taxon>
    </lineage>
</organism>
<dbReference type="KEGG" id="dge:Dgeo_0683"/>
<evidence type="ECO:0000313" key="2">
    <source>
        <dbReference type="Proteomes" id="UP000002431"/>
    </source>
</evidence>
<accession>Q1J0J9</accession>
<gene>
    <name evidence="1" type="ordered locus">Dgeo_0683</name>
</gene>
<dbReference type="InterPro" id="IPR034660">
    <property type="entry name" value="DinB/YfiT-like"/>
</dbReference>
<dbReference type="EMBL" id="CP000359">
    <property type="protein sequence ID" value="ABF44985.1"/>
    <property type="molecule type" value="Genomic_DNA"/>
</dbReference>
<protein>
    <submittedName>
        <fullName evidence="1">DinB/YfiT family metal-binding protein</fullName>
    </submittedName>
</protein>
<dbReference type="STRING" id="319795.Dgeo_0683"/>
<keyword evidence="2" id="KW-1185">Reference proteome</keyword>
<dbReference type="AlphaFoldDB" id="Q1J0J9"/>
<evidence type="ECO:0000313" key="1">
    <source>
        <dbReference type="EMBL" id="ABF44985.1"/>
    </source>
</evidence>
<dbReference type="Gene3D" id="1.20.120.450">
    <property type="entry name" value="dinb family like domain"/>
    <property type="match status" value="1"/>
</dbReference>
<dbReference type="Proteomes" id="UP000002431">
    <property type="component" value="Chromosome"/>
</dbReference>
<dbReference type="SUPFAM" id="SSF109854">
    <property type="entry name" value="DinB/YfiT-like putative metalloenzymes"/>
    <property type="match status" value="1"/>
</dbReference>
<dbReference type="HOGENOM" id="CLU_1701368_0_0_0"/>
<proteinExistence type="predicted"/>